<dbReference type="AlphaFoldDB" id="A0A1X6P1F6"/>
<accession>A0A1X6P1F6</accession>
<sequence>MLAAPTLRGPAASSARAWSSFTTLVVGQPSTSLHFAPSRTSTACVDARTGGSTGRTCVTAECAFRERRRLSDLVLHASLRRGGNCAST</sequence>
<keyword evidence="2" id="KW-1185">Reference proteome</keyword>
<name>A0A1X6P1F6_PORUM</name>
<evidence type="ECO:0000313" key="2">
    <source>
        <dbReference type="Proteomes" id="UP000218209"/>
    </source>
</evidence>
<dbReference type="Proteomes" id="UP000218209">
    <property type="component" value="Unassembled WGS sequence"/>
</dbReference>
<evidence type="ECO:0000313" key="1">
    <source>
        <dbReference type="EMBL" id="OSX74606.1"/>
    </source>
</evidence>
<reference evidence="1 2" key="1">
    <citation type="submission" date="2017-03" db="EMBL/GenBank/DDBJ databases">
        <title>WGS assembly of Porphyra umbilicalis.</title>
        <authorList>
            <person name="Brawley S.H."/>
            <person name="Blouin N.A."/>
            <person name="Ficko-Blean E."/>
            <person name="Wheeler G.L."/>
            <person name="Lohr M."/>
            <person name="Goodson H.V."/>
            <person name="Jenkins J.W."/>
            <person name="Blaby-Haas C.E."/>
            <person name="Helliwell K.E."/>
            <person name="Chan C."/>
            <person name="Marriage T."/>
            <person name="Bhattacharya D."/>
            <person name="Klein A.S."/>
            <person name="Badis Y."/>
            <person name="Brodie J."/>
            <person name="Cao Y."/>
            <person name="Collen J."/>
            <person name="Dittami S.M."/>
            <person name="Gachon C.M."/>
            <person name="Green B.R."/>
            <person name="Karpowicz S."/>
            <person name="Kim J.W."/>
            <person name="Kudahl U."/>
            <person name="Lin S."/>
            <person name="Michel G."/>
            <person name="Mittag M."/>
            <person name="Olson B.J."/>
            <person name="Pangilinan J."/>
            <person name="Peng Y."/>
            <person name="Qiu H."/>
            <person name="Shu S."/>
            <person name="Singer J.T."/>
            <person name="Smith A.G."/>
            <person name="Sprecher B.N."/>
            <person name="Wagner V."/>
            <person name="Wang W."/>
            <person name="Wang Z.-Y."/>
            <person name="Yan J."/>
            <person name="Yarish C."/>
            <person name="Zoeuner-Riek S."/>
            <person name="Zhuang Y."/>
            <person name="Zou Y."/>
            <person name="Lindquist E.A."/>
            <person name="Grimwood J."/>
            <person name="Barry K."/>
            <person name="Rokhsar D.S."/>
            <person name="Schmutz J."/>
            <person name="Stiller J.W."/>
            <person name="Grossman A.R."/>
            <person name="Prochnik S.E."/>
        </authorList>
    </citation>
    <scope>NUCLEOTIDE SEQUENCE [LARGE SCALE GENOMIC DNA]</scope>
    <source>
        <strain evidence="1">4086291</strain>
    </source>
</reference>
<dbReference type="EMBL" id="KV918940">
    <property type="protein sequence ID" value="OSX74606.1"/>
    <property type="molecule type" value="Genomic_DNA"/>
</dbReference>
<proteinExistence type="predicted"/>
<protein>
    <submittedName>
        <fullName evidence="1">Uncharacterized protein</fullName>
    </submittedName>
</protein>
<organism evidence="1 2">
    <name type="scientific">Porphyra umbilicalis</name>
    <name type="common">Purple laver</name>
    <name type="synonym">Red alga</name>
    <dbReference type="NCBI Taxonomy" id="2786"/>
    <lineage>
        <taxon>Eukaryota</taxon>
        <taxon>Rhodophyta</taxon>
        <taxon>Bangiophyceae</taxon>
        <taxon>Bangiales</taxon>
        <taxon>Bangiaceae</taxon>
        <taxon>Porphyra</taxon>
    </lineage>
</organism>
<gene>
    <name evidence="1" type="ORF">BU14_0280s0022</name>
</gene>